<organism evidence="2 3">
    <name type="scientific">Neohortaea acidophila</name>
    <dbReference type="NCBI Taxonomy" id="245834"/>
    <lineage>
        <taxon>Eukaryota</taxon>
        <taxon>Fungi</taxon>
        <taxon>Dikarya</taxon>
        <taxon>Ascomycota</taxon>
        <taxon>Pezizomycotina</taxon>
        <taxon>Dothideomycetes</taxon>
        <taxon>Dothideomycetidae</taxon>
        <taxon>Mycosphaerellales</taxon>
        <taxon>Teratosphaeriaceae</taxon>
        <taxon>Neohortaea</taxon>
    </lineage>
</organism>
<evidence type="ECO:0000313" key="3">
    <source>
        <dbReference type="Proteomes" id="UP000799767"/>
    </source>
</evidence>
<reference evidence="2" key="1">
    <citation type="journal article" date="2020" name="Stud. Mycol.">
        <title>101 Dothideomycetes genomes: a test case for predicting lifestyles and emergence of pathogens.</title>
        <authorList>
            <person name="Haridas S."/>
            <person name="Albert R."/>
            <person name="Binder M."/>
            <person name="Bloem J."/>
            <person name="Labutti K."/>
            <person name="Salamov A."/>
            <person name="Andreopoulos B."/>
            <person name="Baker S."/>
            <person name="Barry K."/>
            <person name="Bills G."/>
            <person name="Bluhm B."/>
            <person name="Cannon C."/>
            <person name="Castanera R."/>
            <person name="Culley D."/>
            <person name="Daum C."/>
            <person name="Ezra D."/>
            <person name="Gonzalez J."/>
            <person name="Henrissat B."/>
            <person name="Kuo A."/>
            <person name="Liang C."/>
            <person name="Lipzen A."/>
            <person name="Lutzoni F."/>
            <person name="Magnuson J."/>
            <person name="Mondo S."/>
            <person name="Nolan M."/>
            <person name="Ohm R."/>
            <person name="Pangilinan J."/>
            <person name="Park H.-J."/>
            <person name="Ramirez L."/>
            <person name="Alfaro M."/>
            <person name="Sun H."/>
            <person name="Tritt A."/>
            <person name="Yoshinaga Y."/>
            <person name="Zwiers L.-H."/>
            <person name="Turgeon B."/>
            <person name="Goodwin S."/>
            <person name="Spatafora J."/>
            <person name="Crous P."/>
            <person name="Grigoriev I."/>
        </authorList>
    </citation>
    <scope>NUCLEOTIDE SEQUENCE</scope>
    <source>
        <strain evidence="2">CBS 113389</strain>
    </source>
</reference>
<sequence length="190" mass="20922">MTEGECLDTTANGPGPSCLYISEIPGHDAGLYNTCMKTNSVHYTRRPCIFTRLLQYRTPCSTASYGSPQDMLRRQGAAQPSCSSPPHVHSPSSCIRRSSSRLQFRASILDPPTLCEPMSNTHDNRNSHRVPKQQPCPRLSHAVAIAQPPLARAVPATKKEDKQRHACISSLHRLHKRSCRGPEKPGLASD</sequence>
<proteinExistence type="predicted"/>
<dbReference type="AlphaFoldDB" id="A0A6A6Q0B0"/>
<dbReference type="RefSeq" id="XP_033592040.1">
    <property type="nucleotide sequence ID" value="XM_033729144.1"/>
</dbReference>
<dbReference type="Proteomes" id="UP000799767">
    <property type="component" value="Unassembled WGS sequence"/>
</dbReference>
<keyword evidence="3" id="KW-1185">Reference proteome</keyword>
<evidence type="ECO:0000313" key="2">
    <source>
        <dbReference type="EMBL" id="KAF2485471.1"/>
    </source>
</evidence>
<gene>
    <name evidence="2" type="ORF">BDY17DRAFT_104406</name>
</gene>
<accession>A0A6A6Q0B0</accession>
<evidence type="ECO:0000256" key="1">
    <source>
        <dbReference type="SAM" id="MobiDB-lite"/>
    </source>
</evidence>
<name>A0A6A6Q0B0_9PEZI</name>
<protein>
    <submittedName>
        <fullName evidence="2">Uncharacterized protein</fullName>
    </submittedName>
</protein>
<feature type="region of interest" description="Disordered" evidence="1">
    <location>
        <begin position="113"/>
        <end position="134"/>
    </location>
</feature>
<feature type="region of interest" description="Disordered" evidence="1">
    <location>
        <begin position="64"/>
        <end position="94"/>
    </location>
</feature>
<dbReference type="GeneID" id="54470146"/>
<dbReference type="EMBL" id="MU001633">
    <property type="protein sequence ID" value="KAF2485471.1"/>
    <property type="molecule type" value="Genomic_DNA"/>
</dbReference>
<feature type="compositionally biased region" description="Low complexity" evidence="1">
    <location>
        <begin position="80"/>
        <end position="94"/>
    </location>
</feature>